<evidence type="ECO:0000256" key="7">
    <source>
        <dbReference type="SAM" id="MobiDB-lite"/>
    </source>
</evidence>
<dbReference type="GO" id="GO:0070681">
    <property type="term" value="P:glutaminyl-tRNAGln biosynthesis via transamidation"/>
    <property type="evidence" value="ECO:0007669"/>
    <property type="project" value="TreeGrafter"/>
</dbReference>
<evidence type="ECO:0000256" key="2">
    <source>
        <dbReference type="ARBA" id="ARBA00011123"/>
    </source>
</evidence>
<comment type="catalytic activity">
    <reaction evidence="4 6">
        <text>L-aspartyl-tRNA(Asn) + L-glutamine + ATP + H2O = L-asparaginyl-tRNA(Asn) + L-glutamate + ADP + phosphate + 2 H(+)</text>
        <dbReference type="Rhea" id="RHEA:14513"/>
        <dbReference type="Rhea" id="RHEA-COMP:9674"/>
        <dbReference type="Rhea" id="RHEA-COMP:9677"/>
        <dbReference type="ChEBI" id="CHEBI:15377"/>
        <dbReference type="ChEBI" id="CHEBI:15378"/>
        <dbReference type="ChEBI" id="CHEBI:29985"/>
        <dbReference type="ChEBI" id="CHEBI:30616"/>
        <dbReference type="ChEBI" id="CHEBI:43474"/>
        <dbReference type="ChEBI" id="CHEBI:58359"/>
        <dbReference type="ChEBI" id="CHEBI:78515"/>
        <dbReference type="ChEBI" id="CHEBI:78516"/>
        <dbReference type="ChEBI" id="CHEBI:456216"/>
    </reaction>
</comment>
<evidence type="ECO:0000256" key="3">
    <source>
        <dbReference type="ARBA" id="ARBA00024799"/>
    </source>
</evidence>
<accession>A0A0J6WS88</accession>
<proteinExistence type="inferred from homology"/>
<protein>
    <recommendedName>
        <fullName evidence="6">Aspartyl/glutamyl-tRNA(Asn/Gln) amidotransferase subunit C</fullName>
        <shortName evidence="6">Asp/Glu-ADT subunit C</shortName>
        <ecNumber evidence="6">6.3.5.-</ecNumber>
    </recommendedName>
</protein>
<feature type="region of interest" description="Disordered" evidence="7">
    <location>
        <begin position="61"/>
        <end position="87"/>
    </location>
</feature>
<evidence type="ECO:0000256" key="4">
    <source>
        <dbReference type="ARBA" id="ARBA00047380"/>
    </source>
</evidence>
<keyword evidence="6" id="KW-0648">Protein biosynthesis</keyword>
<keyword evidence="6" id="KW-0547">Nucleotide-binding</keyword>
<dbReference type="AlphaFoldDB" id="A0A0J6WS88"/>
<dbReference type="InParanoid" id="A0A0J6WS88"/>
<gene>
    <name evidence="6 8" type="primary">gatC</name>
    <name evidence="8" type="ORF">AB840_13805</name>
</gene>
<dbReference type="NCBIfam" id="TIGR00135">
    <property type="entry name" value="gatC"/>
    <property type="match status" value="1"/>
</dbReference>
<dbReference type="GO" id="GO:0050567">
    <property type="term" value="F:glutaminyl-tRNA synthase (glutamine-hydrolyzing) activity"/>
    <property type="evidence" value="ECO:0007669"/>
    <property type="project" value="UniProtKB-UniRule"/>
</dbReference>
<dbReference type="Gene3D" id="1.10.20.60">
    <property type="entry name" value="Glu-tRNAGln amidotransferase C subunit, N-terminal domain"/>
    <property type="match status" value="1"/>
</dbReference>
<dbReference type="GO" id="GO:0006412">
    <property type="term" value="P:translation"/>
    <property type="evidence" value="ECO:0007669"/>
    <property type="project" value="UniProtKB-UniRule"/>
</dbReference>
<dbReference type="Pfam" id="PF02686">
    <property type="entry name" value="GatC"/>
    <property type="match status" value="1"/>
</dbReference>
<dbReference type="GO" id="GO:0016740">
    <property type="term" value="F:transferase activity"/>
    <property type="evidence" value="ECO:0007669"/>
    <property type="project" value="UniProtKB-KW"/>
</dbReference>
<dbReference type="PATRIC" id="fig|1122219.3.peg.2980"/>
<dbReference type="EC" id="6.3.5.-" evidence="6"/>
<dbReference type="PANTHER" id="PTHR15004:SF0">
    <property type="entry name" value="GLUTAMYL-TRNA(GLN) AMIDOTRANSFERASE SUBUNIT C, MITOCHONDRIAL"/>
    <property type="match status" value="1"/>
</dbReference>
<comment type="subunit">
    <text evidence="2 6">Heterotrimer of A, B and C subunits.</text>
</comment>
<dbReference type="InterPro" id="IPR036113">
    <property type="entry name" value="Asp/Glu-ADT_sf_sub_c"/>
</dbReference>
<dbReference type="PANTHER" id="PTHR15004">
    <property type="entry name" value="GLUTAMYL-TRNA(GLN) AMIDOTRANSFERASE SUBUNIT C, MITOCHONDRIAL"/>
    <property type="match status" value="1"/>
</dbReference>
<dbReference type="GO" id="GO:0005524">
    <property type="term" value="F:ATP binding"/>
    <property type="evidence" value="ECO:0007669"/>
    <property type="project" value="UniProtKB-KW"/>
</dbReference>
<dbReference type="RefSeq" id="WP_048515431.1">
    <property type="nucleotide sequence ID" value="NZ_FUXD01000007.1"/>
</dbReference>
<dbReference type="GO" id="GO:0050566">
    <property type="term" value="F:asparaginyl-tRNA synthase (glutamine-hydrolyzing) activity"/>
    <property type="evidence" value="ECO:0007669"/>
    <property type="project" value="RHEA"/>
</dbReference>
<dbReference type="InterPro" id="IPR003837">
    <property type="entry name" value="GatC"/>
</dbReference>
<dbReference type="SUPFAM" id="SSF141000">
    <property type="entry name" value="Glu-tRNAGln amidotransferase C subunit"/>
    <property type="match status" value="1"/>
</dbReference>
<dbReference type="STRING" id="39029.BSR42_11975"/>
<evidence type="ECO:0000256" key="6">
    <source>
        <dbReference type="HAMAP-Rule" id="MF_00122"/>
    </source>
</evidence>
<sequence length="96" mass="10819">MKISAEEIKKIALLSRLEIKEDQIDSTGKQLNDILSYMDLISQVDITDVQPTAHAVSMRNVMRDDVPRPSLPNDKALQNAPEPENGYFKVPKVIQD</sequence>
<evidence type="ECO:0000313" key="8">
    <source>
        <dbReference type="EMBL" id="KMO85384.1"/>
    </source>
</evidence>
<keyword evidence="6" id="KW-0067">ATP-binding</keyword>
<dbReference type="HAMAP" id="MF_00122">
    <property type="entry name" value="GatC"/>
    <property type="match status" value="1"/>
</dbReference>
<keyword evidence="9" id="KW-1185">Reference proteome</keyword>
<comment type="catalytic activity">
    <reaction evidence="5 6">
        <text>L-glutamyl-tRNA(Gln) + L-glutamine + ATP + H2O = L-glutaminyl-tRNA(Gln) + L-glutamate + ADP + phosphate + H(+)</text>
        <dbReference type="Rhea" id="RHEA:17521"/>
        <dbReference type="Rhea" id="RHEA-COMP:9681"/>
        <dbReference type="Rhea" id="RHEA-COMP:9684"/>
        <dbReference type="ChEBI" id="CHEBI:15377"/>
        <dbReference type="ChEBI" id="CHEBI:15378"/>
        <dbReference type="ChEBI" id="CHEBI:29985"/>
        <dbReference type="ChEBI" id="CHEBI:30616"/>
        <dbReference type="ChEBI" id="CHEBI:43474"/>
        <dbReference type="ChEBI" id="CHEBI:58359"/>
        <dbReference type="ChEBI" id="CHEBI:78520"/>
        <dbReference type="ChEBI" id="CHEBI:78521"/>
        <dbReference type="ChEBI" id="CHEBI:456216"/>
    </reaction>
</comment>
<comment type="similarity">
    <text evidence="1 6">Belongs to the GatC family.</text>
</comment>
<evidence type="ECO:0000256" key="5">
    <source>
        <dbReference type="ARBA" id="ARBA00047913"/>
    </source>
</evidence>
<keyword evidence="6 8" id="KW-0436">Ligase</keyword>
<reference evidence="8 9" key="1">
    <citation type="submission" date="2015-06" db="EMBL/GenBank/DDBJ databases">
        <title>Draft genome sequence of beer spoilage bacterium Megasphaera cerevisiae type strain 20462.</title>
        <authorList>
            <person name="Kutumbaka K."/>
            <person name="Pasmowitz J."/>
            <person name="Mategko J."/>
            <person name="Reyes D."/>
            <person name="Friedrich A."/>
            <person name="Han S."/>
            <person name="Martens-Habbena W."/>
            <person name="Neal-McKinney J."/>
            <person name="Janagama H.K."/>
            <person name="Nadala C."/>
            <person name="Samadpour M."/>
        </authorList>
    </citation>
    <scope>NUCLEOTIDE SEQUENCE [LARGE SCALE GENOMIC DNA]</scope>
    <source>
        <strain evidence="8 9">DSM 20462</strain>
    </source>
</reference>
<comment type="caution">
    <text evidence="8">The sequence shown here is derived from an EMBL/GenBank/DDBJ whole genome shotgun (WGS) entry which is preliminary data.</text>
</comment>
<dbReference type="GO" id="GO:0006450">
    <property type="term" value="P:regulation of translational fidelity"/>
    <property type="evidence" value="ECO:0007669"/>
    <property type="project" value="InterPro"/>
</dbReference>
<dbReference type="Proteomes" id="UP000036503">
    <property type="component" value="Unassembled WGS sequence"/>
</dbReference>
<comment type="function">
    <text evidence="3 6">Allows the formation of correctly charged Asn-tRNA(Asn) or Gln-tRNA(Gln) through the transamidation of misacylated Asp-tRNA(Asn) or Glu-tRNA(Gln) in organisms which lack either or both of asparaginyl-tRNA or glutaminyl-tRNA synthetases. The reaction takes place in the presence of glutamine and ATP through an activated phospho-Asp-tRNA(Asn) or phospho-Glu-tRNA(Gln).</text>
</comment>
<dbReference type="OrthoDB" id="9813938at2"/>
<keyword evidence="8" id="KW-0808">Transferase</keyword>
<organism evidence="8 9">
    <name type="scientific">Megasphaera cerevisiae DSM 20462</name>
    <dbReference type="NCBI Taxonomy" id="1122219"/>
    <lineage>
        <taxon>Bacteria</taxon>
        <taxon>Bacillati</taxon>
        <taxon>Bacillota</taxon>
        <taxon>Negativicutes</taxon>
        <taxon>Veillonellales</taxon>
        <taxon>Veillonellaceae</taxon>
        <taxon>Megasphaera</taxon>
    </lineage>
</organism>
<dbReference type="FunCoup" id="A0A0J6WS88">
    <property type="interactions" value="425"/>
</dbReference>
<evidence type="ECO:0000256" key="1">
    <source>
        <dbReference type="ARBA" id="ARBA00010757"/>
    </source>
</evidence>
<dbReference type="EMBL" id="LEKT01000067">
    <property type="protein sequence ID" value="KMO85384.1"/>
    <property type="molecule type" value="Genomic_DNA"/>
</dbReference>
<evidence type="ECO:0000313" key="9">
    <source>
        <dbReference type="Proteomes" id="UP000036503"/>
    </source>
</evidence>
<name>A0A0J6WS88_9FIRM</name>